<accession>A0A1L5NY26</accession>
<geneLocation type="plasmid" evidence="7">
    <name>prgalie4872d</name>
</geneLocation>
<evidence type="ECO:0000256" key="4">
    <source>
        <dbReference type="ARBA" id="ARBA00022833"/>
    </source>
</evidence>
<dbReference type="EMBL" id="CP017105">
    <property type="protein sequence ID" value="APO72810.1"/>
    <property type="molecule type" value="Genomic_DNA"/>
</dbReference>
<sequence>MTLDNTPHPSVKHCADTVSARHIHGRPDHELVPSRYALKVGAIDVMVVSDGVLSLPGAMLGHNVDPAVRAAWLEDMFLPPDVLEWALNAVVVRSGSRTILIDAGIGGEFADLPRAGQWAQRLEAAGIDLESVTDVVLTHMHMDHCGGLLVDGVKELLRPDLRVHVAAAEAEFWESPDFSRVSMPPGFPDALRRTGKRFLNEYQSQLRTFENEYEVAPGVVVQRTGGHTPGHSVVRLASGGDRLTFAGDAVFEVGFEHPDWYNGFEHDPEEAARVRVRLLRELAANRESLVATHLSFPSVCHVAVAGDHFRWVPGPWEY</sequence>
<evidence type="ECO:0000259" key="5">
    <source>
        <dbReference type="SMART" id="SM00849"/>
    </source>
</evidence>
<keyword evidence="6" id="KW-0614">Plasmid</keyword>
<dbReference type="InterPro" id="IPR036866">
    <property type="entry name" value="RibonucZ/Hydroxyglut_hydro"/>
</dbReference>
<evidence type="ECO:0000256" key="2">
    <source>
        <dbReference type="ARBA" id="ARBA00022723"/>
    </source>
</evidence>
<dbReference type="Pfam" id="PF00753">
    <property type="entry name" value="Lactamase_B"/>
    <property type="match status" value="1"/>
</dbReference>
<protein>
    <submittedName>
        <fullName evidence="6">Metallo-beta-lactamase family hydrolase protein</fullName>
    </submittedName>
</protein>
<dbReference type="CDD" id="cd07720">
    <property type="entry name" value="OPHC2-like_MBL-fold"/>
    <property type="match status" value="1"/>
</dbReference>
<name>A0A1L5NY26_9HYPH</name>
<dbReference type="InterPro" id="IPR001279">
    <property type="entry name" value="Metallo-B-lactamas"/>
</dbReference>
<organism evidence="6 7">
    <name type="scientific">Rhizobium gallicum</name>
    <dbReference type="NCBI Taxonomy" id="56730"/>
    <lineage>
        <taxon>Bacteria</taxon>
        <taxon>Pseudomonadati</taxon>
        <taxon>Pseudomonadota</taxon>
        <taxon>Alphaproteobacteria</taxon>
        <taxon>Hyphomicrobiales</taxon>
        <taxon>Rhizobiaceae</taxon>
        <taxon>Rhizobium/Agrobacterium group</taxon>
        <taxon>Rhizobium</taxon>
    </lineage>
</organism>
<dbReference type="Proteomes" id="UP000184749">
    <property type="component" value="Plasmid pRgalIE4872d"/>
</dbReference>
<dbReference type="PANTHER" id="PTHR42978:SF6">
    <property type="entry name" value="QUORUM-QUENCHING LACTONASE YTNP-RELATED"/>
    <property type="match status" value="1"/>
</dbReference>
<evidence type="ECO:0000313" key="7">
    <source>
        <dbReference type="Proteomes" id="UP000184749"/>
    </source>
</evidence>
<dbReference type="RefSeq" id="WP_083636035.1">
    <property type="nucleotide sequence ID" value="NZ_CP017105.1"/>
</dbReference>
<reference evidence="6 7" key="1">
    <citation type="submission" date="2016-09" db="EMBL/GenBank/DDBJ databases">
        <title>The complete genome sequences of Rhizobium gallicum, symbiovars gallicum and phaseoli, symbionts associated to common bean (Phaseolus vulgaris).</title>
        <authorList>
            <person name="Bustos P."/>
            <person name="Santamaria R.I."/>
            <person name="Perez-Carrascal O.M."/>
            <person name="Juarez S."/>
            <person name="Lozano L."/>
            <person name="Martinez-Flores I."/>
            <person name="Martinez-Romero E."/>
            <person name="Cevallos M."/>
            <person name="Romero D."/>
            <person name="Davila G."/>
            <person name="Gonzalez V."/>
        </authorList>
    </citation>
    <scope>NUCLEOTIDE SEQUENCE [LARGE SCALE GENOMIC DNA]</scope>
    <source>
        <strain evidence="6 7">IE4872</strain>
        <plasmid evidence="7">prgalie4872d</plasmid>
    </source>
</reference>
<dbReference type="Gene3D" id="3.60.15.10">
    <property type="entry name" value="Ribonuclease Z/Hydroxyacylglutathione hydrolase-like"/>
    <property type="match status" value="1"/>
</dbReference>
<dbReference type="OrthoDB" id="9773738at2"/>
<dbReference type="AlphaFoldDB" id="A0A1L5NY26"/>
<dbReference type="GO" id="GO:0046872">
    <property type="term" value="F:metal ion binding"/>
    <property type="evidence" value="ECO:0007669"/>
    <property type="project" value="UniProtKB-KW"/>
</dbReference>
<proteinExistence type="inferred from homology"/>
<dbReference type="SUPFAM" id="SSF56281">
    <property type="entry name" value="Metallo-hydrolase/oxidoreductase"/>
    <property type="match status" value="1"/>
</dbReference>
<evidence type="ECO:0000313" key="6">
    <source>
        <dbReference type="EMBL" id="APO72810.1"/>
    </source>
</evidence>
<feature type="domain" description="Metallo-beta-lactamase" evidence="5">
    <location>
        <begin position="86"/>
        <end position="293"/>
    </location>
</feature>
<dbReference type="PANTHER" id="PTHR42978">
    <property type="entry name" value="QUORUM-QUENCHING LACTONASE YTNP-RELATED-RELATED"/>
    <property type="match status" value="1"/>
</dbReference>
<keyword evidence="4" id="KW-0862">Zinc</keyword>
<keyword evidence="2" id="KW-0479">Metal-binding</keyword>
<dbReference type="SMART" id="SM00849">
    <property type="entry name" value="Lactamase_B"/>
    <property type="match status" value="1"/>
</dbReference>
<evidence type="ECO:0000256" key="1">
    <source>
        <dbReference type="ARBA" id="ARBA00007749"/>
    </source>
</evidence>
<comment type="similarity">
    <text evidence="1">Belongs to the metallo-beta-lactamase superfamily.</text>
</comment>
<gene>
    <name evidence="6" type="ORF">IE4872_PD02299</name>
</gene>
<keyword evidence="3 6" id="KW-0378">Hydrolase</keyword>
<dbReference type="GO" id="GO:0016787">
    <property type="term" value="F:hydrolase activity"/>
    <property type="evidence" value="ECO:0007669"/>
    <property type="project" value="UniProtKB-KW"/>
</dbReference>
<evidence type="ECO:0000256" key="3">
    <source>
        <dbReference type="ARBA" id="ARBA00022801"/>
    </source>
</evidence>
<dbReference type="InterPro" id="IPR051013">
    <property type="entry name" value="MBL_superfamily_lactonases"/>
</dbReference>